<sequence>MKVSLKNNRNRLKNIFFIALSLFLFHFSQAQYATGQGDFWSQVRYGGGIGIGFFNGNLNASIAPSAIYPVSDDFAAGVSLNLNYAKFNDSKFLAYGGSLVSLYNPIPQLQVSAELEQLRVNRTFGSGINRLEDNYWSPALFMGLGFTTRNVTVGLRYNVLFDESDSIYADALMPFVRFFF</sequence>
<proteinExistence type="predicted"/>
<protein>
    <submittedName>
        <fullName evidence="2">Alpha-ketoglutarate decarboxylase</fullName>
    </submittedName>
</protein>
<evidence type="ECO:0000256" key="1">
    <source>
        <dbReference type="SAM" id="SignalP"/>
    </source>
</evidence>
<reference evidence="3" key="1">
    <citation type="journal article" date="2019" name="Int. J. Syst. Evol. Microbiol.">
        <title>The Global Catalogue of Microorganisms (GCM) 10K type strain sequencing project: providing services to taxonomists for standard genome sequencing and annotation.</title>
        <authorList>
            <consortium name="The Broad Institute Genomics Platform"/>
            <consortium name="The Broad Institute Genome Sequencing Center for Infectious Disease"/>
            <person name="Wu L."/>
            <person name="Ma J."/>
        </authorList>
    </citation>
    <scope>NUCLEOTIDE SEQUENCE [LARGE SCALE GENOMIC DNA]</scope>
    <source>
        <strain evidence="3">CCUG 61948</strain>
    </source>
</reference>
<evidence type="ECO:0000313" key="3">
    <source>
        <dbReference type="Proteomes" id="UP001597012"/>
    </source>
</evidence>
<dbReference type="RefSeq" id="WP_379932182.1">
    <property type="nucleotide sequence ID" value="NZ_JBHTHY010000003.1"/>
</dbReference>
<dbReference type="Proteomes" id="UP001597012">
    <property type="component" value="Unassembled WGS sequence"/>
</dbReference>
<name>A0ABW3B0V4_9FLAO</name>
<accession>A0ABW3B0V4</accession>
<dbReference type="EMBL" id="JBHTHY010000003">
    <property type="protein sequence ID" value="MFD0796411.1"/>
    <property type="molecule type" value="Genomic_DNA"/>
</dbReference>
<evidence type="ECO:0000313" key="2">
    <source>
        <dbReference type="EMBL" id="MFD0796411.1"/>
    </source>
</evidence>
<keyword evidence="1" id="KW-0732">Signal</keyword>
<comment type="caution">
    <text evidence="2">The sequence shown here is derived from an EMBL/GenBank/DDBJ whole genome shotgun (WGS) entry which is preliminary data.</text>
</comment>
<feature type="chain" id="PRO_5047462165" evidence="1">
    <location>
        <begin position="33"/>
        <end position="180"/>
    </location>
</feature>
<organism evidence="2 3">
    <name type="scientific">Maribacter chungangensis</name>
    <dbReference type="NCBI Taxonomy" id="1069117"/>
    <lineage>
        <taxon>Bacteria</taxon>
        <taxon>Pseudomonadati</taxon>
        <taxon>Bacteroidota</taxon>
        <taxon>Flavobacteriia</taxon>
        <taxon>Flavobacteriales</taxon>
        <taxon>Flavobacteriaceae</taxon>
        <taxon>Maribacter</taxon>
    </lineage>
</organism>
<gene>
    <name evidence="2" type="ORF">ACFQZJ_02985</name>
</gene>
<keyword evidence="3" id="KW-1185">Reference proteome</keyword>
<feature type="signal peptide" evidence="1">
    <location>
        <begin position="1"/>
        <end position="32"/>
    </location>
</feature>